<evidence type="ECO:0000313" key="3">
    <source>
        <dbReference type="EMBL" id="GAA4452903.1"/>
    </source>
</evidence>
<dbReference type="RefSeq" id="WP_344824102.1">
    <property type="nucleotide sequence ID" value="NZ_BAABEZ010000018.1"/>
</dbReference>
<gene>
    <name evidence="3" type="ORF">GCM10023092_12530</name>
</gene>
<dbReference type="PANTHER" id="PTHR23028:SF53">
    <property type="entry name" value="ACYL_TRANSF_3 DOMAIN-CONTAINING PROTEIN"/>
    <property type="match status" value="1"/>
</dbReference>
<feature type="transmembrane region" description="Helical" evidence="1">
    <location>
        <begin position="206"/>
        <end position="228"/>
    </location>
</feature>
<feature type="transmembrane region" description="Helical" evidence="1">
    <location>
        <begin position="96"/>
        <end position="114"/>
    </location>
</feature>
<feature type="transmembrane region" description="Helical" evidence="1">
    <location>
        <begin position="269"/>
        <end position="293"/>
    </location>
</feature>
<dbReference type="InterPro" id="IPR050879">
    <property type="entry name" value="Acyltransferase_3"/>
</dbReference>
<evidence type="ECO:0000256" key="1">
    <source>
        <dbReference type="SAM" id="Phobius"/>
    </source>
</evidence>
<feature type="transmembrane region" description="Helical" evidence="1">
    <location>
        <begin position="347"/>
        <end position="365"/>
    </location>
</feature>
<keyword evidence="4" id="KW-1185">Reference proteome</keyword>
<feature type="transmembrane region" description="Helical" evidence="1">
    <location>
        <begin position="151"/>
        <end position="167"/>
    </location>
</feature>
<sequence length="380" mass="43546">MHKRIVGLDIVRTVAIVLVLLCHLSYPFYPFLHGKAEHLYDLAVWIFGYYGVEVFFVLSGFLIGSIFVREFASSDQSVPPDASLWRFWVRRWARTLPNYYLFVLINWLIARYMLGVHETPVIPYLLFIQKVTPDSTLHYFGVSWSLAVEEWFYLLMPVFFFLFYGIIRNPKTAFRLVIATMMLFPVLGKLLYALAHPQLANYENVYHFTTCFRLDSIAFGLLLSYLFYNENIKSYLVARKKLLLLAGLIITVVCCGLIALYLARPKQNALAFTAIMPLTSLGVSCCLPYFATLNELSKGKNAGRMFVHCSKISYSLYLVHIPAMILIEELFKSAGDTGGFAASLGKYLLIISTTFVTSSLIYRYFELPVMKLRDKKVKSN</sequence>
<comment type="caution">
    <text evidence="3">The sequence shown here is derived from an EMBL/GenBank/DDBJ whole genome shotgun (WGS) entry which is preliminary data.</text>
</comment>
<protein>
    <submittedName>
        <fullName evidence="3">Acyltransferase</fullName>
    </submittedName>
</protein>
<proteinExistence type="predicted"/>
<reference evidence="4" key="1">
    <citation type="journal article" date="2019" name="Int. J. Syst. Evol. Microbiol.">
        <title>The Global Catalogue of Microorganisms (GCM) 10K type strain sequencing project: providing services to taxonomists for standard genome sequencing and annotation.</title>
        <authorList>
            <consortium name="The Broad Institute Genomics Platform"/>
            <consortium name="The Broad Institute Genome Sequencing Center for Infectious Disease"/>
            <person name="Wu L."/>
            <person name="Ma J."/>
        </authorList>
    </citation>
    <scope>NUCLEOTIDE SEQUENCE [LARGE SCALE GENOMIC DNA]</scope>
    <source>
        <strain evidence="4">JCM 31921</strain>
    </source>
</reference>
<dbReference type="EMBL" id="BAABEZ010000018">
    <property type="protein sequence ID" value="GAA4452903.1"/>
    <property type="molecule type" value="Genomic_DNA"/>
</dbReference>
<name>A0ABP8MPE9_9BACT</name>
<feature type="transmembrane region" description="Helical" evidence="1">
    <location>
        <begin position="305"/>
        <end position="327"/>
    </location>
</feature>
<feature type="transmembrane region" description="Helical" evidence="1">
    <location>
        <begin position="242"/>
        <end position="263"/>
    </location>
</feature>
<dbReference type="Proteomes" id="UP001501410">
    <property type="component" value="Unassembled WGS sequence"/>
</dbReference>
<evidence type="ECO:0000259" key="2">
    <source>
        <dbReference type="Pfam" id="PF01757"/>
    </source>
</evidence>
<keyword evidence="1" id="KW-0472">Membrane</keyword>
<keyword evidence="1" id="KW-0812">Transmembrane</keyword>
<feature type="transmembrane region" description="Helical" evidence="1">
    <location>
        <begin position="7"/>
        <end position="26"/>
    </location>
</feature>
<keyword evidence="3" id="KW-0012">Acyltransferase</keyword>
<organism evidence="3 4">
    <name type="scientific">Rurimicrobium arvi</name>
    <dbReference type="NCBI Taxonomy" id="2049916"/>
    <lineage>
        <taxon>Bacteria</taxon>
        <taxon>Pseudomonadati</taxon>
        <taxon>Bacteroidota</taxon>
        <taxon>Chitinophagia</taxon>
        <taxon>Chitinophagales</taxon>
        <taxon>Chitinophagaceae</taxon>
        <taxon>Rurimicrobium</taxon>
    </lineage>
</organism>
<feature type="transmembrane region" description="Helical" evidence="1">
    <location>
        <begin position="46"/>
        <end position="68"/>
    </location>
</feature>
<keyword evidence="1" id="KW-1133">Transmembrane helix</keyword>
<evidence type="ECO:0000313" key="4">
    <source>
        <dbReference type="Proteomes" id="UP001501410"/>
    </source>
</evidence>
<keyword evidence="3" id="KW-0808">Transferase</keyword>
<dbReference type="InterPro" id="IPR002656">
    <property type="entry name" value="Acyl_transf_3_dom"/>
</dbReference>
<dbReference type="GO" id="GO:0016746">
    <property type="term" value="F:acyltransferase activity"/>
    <property type="evidence" value="ECO:0007669"/>
    <property type="project" value="UniProtKB-KW"/>
</dbReference>
<feature type="domain" description="Acyltransferase 3" evidence="2">
    <location>
        <begin position="6"/>
        <end position="363"/>
    </location>
</feature>
<feature type="transmembrane region" description="Helical" evidence="1">
    <location>
        <begin position="174"/>
        <end position="194"/>
    </location>
</feature>
<accession>A0ABP8MPE9</accession>
<dbReference type="PANTHER" id="PTHR23028">
    <property type="entry name" value="ACETYLTRANSFERASE"/>
    <property type="match status" value="1"/>
</dbReference>
<dbReference type="Pfam" id="PF01757">
    <property type="entry name" value="Acyl_transf_3"/>
    <property type="match status" value="1"/>
</dbReference>